<accession>A0A347VU37</accession>
<dbReference type="Gene3D" id="3.40.718.10">
    <property type="entry name" value="Isopropylmalate Dehydrogenase"/>
    <property type="match status" value="2"/>
</dbReference>
<dbReference type="GO" id="GO:0051287">
    <property type="term" value="F:NAD binding"/>
    <property type="evidence" value="ECO:0007669"/>
    <property type="project" value="InterPro"/>
</dbReference>
<evidence type="ECO:0000313" key="5">
    <source>
        <dbReference type="Proteomes" id="UP000029714"/>
    </source>
</evidence>
<dbReference type="OrthoDB" id="9801783at2"/>
<proteinExistence type="predicted"/>
<dbReference type="SUPFAM" id="SSF53659">
    <property type="entry name" value="Isocitrate/Isopropylmalate dehydrogenase-like"/>
    <property type="match status" value="2"/>
</dbReference>
<gene>
    <name evidence="4" type="ORF">LS64_000770</name>
</gene>
<reference evidence="4 5" key="2">
    <citation type="journal article" date="2016" name="Infect. Immun.">
        <title>Helicobacter saguini, a Novel Helicobacter Isolated from Cotton-Top Tamarins with Ulcerative Colitis, Has Proinflammatory Properties and Induces Typhlocolitis and Dysplasia in Gnotobiotic IL-10-/- Mice.</title>
        <authorList>
            <person name="Shen Z."/>
            <person name="Mannion A."/>
            <person name="Whary M.T."/>
            <person name="Muthupalani S."/>
            <person name="Sheh A."/>
            <person name="Feng Y."/>
            <person name="Gong G."/>
            <person name="Vandamme P."/>
            <person name="Holcombe H.R."/>
            <person name="Paster B.J."/>
            <person name="Fox J.G."/>
        </authorList>
    </citation>
    <scope>NUCLEOTIDE SEQUENCE [LARGE SCALE GENOMIC DNA]</scope>
    <source>
        <strain evidence="4 5">MIT 97-6194</strain>
    </source>
</reference>
<dbReference type="AlphaFoldDB" id="A0A347VU37"/>
<evidence type="ECO:0000256" key="3">
    <source>
        <dbReference type="ARBA" id="ARBA00023027"/>
    </source>
</evidence>
<reference evidence="4 5" key="1">
    <citation type="journal article" date="2014" name="Genome Announc.">
        <title>Draft genome sequences of eight enterohepatic helicobacter species isolated from both laboratory and wild rodents.</title>
        <authorList>
            <person name="Sheh A."/>
            <person name="Shen Z."/>
            <person name="Fox J.G."/>
        </authorList>
    </citation>
    <scope>NUCLEOTIDE SEQUENCE [LARGE SCALE GENOMIC DNA]</scope>
    <source>
        <strain evidence="4 5">MIT 97-6194</strain>
    </source>
</reference>
<dbReference type="InterPro" id="IPR005255">
    <property type="entry name" value="PdxA_fam"/>
</dbReference>
<sequence>MYISCGDINGISLELILRNHDKISKWCKPIYCLSYEILNKAAKLLNLPIPNMHLEELDSKGIDITPGVASKESGEYSFKSFELATTLSQKHNAPLVTLPINKYAWNLAGIKYAGHTEYLRDRFKKEAIMLLGNENMQVALFTDHVPLESVPKMITLEKLSDFLQTFYECYLSRFYKDIKQETPIKIIESKENPNIDSIKSHLESKEKSDNVLKKAALNPKMVSRLLDSDFIESKKDVNIESKTHFRQVAILGLNPHAGDNGVLGTQDFIIKDCIDIMNARLKFDLFVGPLPPDCAFIPANRKKYKIFVAMYHDSGLAPLKALYFDNSINVSLNLPILRVSPDHGTGYDIAYKKDSNLNSQSYLECFRFVVVR</sequence>
<evidence type="ECO:0000313" key="4">
    <source>
        <dbReference type="EMBL" id="TLD96002.1"/>
    </source>
</evidence>
<dbReference type="PANTHER" id="PTHR30004:SF6">
    <property type="entry name" value="D-THREONATE 4-PHOSPHATE DEHYDROGENASE"/>
    <property type="match status" value="1"/>
</dbReference>
<dbReference type="Proteomes" id="UP000029714">
    <property type="component" value="Unassembled WGS sequence"/>
</dbReference>
<dbReference type="GO" id="GO:0016491">
    <property type="term" value="F:oxidoreductase activity"/>
    <property type="evidence" value="ECO:0007669"/>
    <property type="project" value="UniProtKB-KW"/>
</dbReference>
<dbReference type="Pfam" id="PF04166">
    <property type="entry name" value="PdxA"/>
    <property type="match status" value="2"/>
</dbReference>
<evidence type="ECO:0000256" key="2">
    <source>
        <dbReference type="ARBA" id="ARBA00023002"/>
    </source>
</evidence>
<dbReference type="GO" id="GO:0046872">
    <property type="term" value="F:metal ion binding"/>
    <property type="evidence" value="ECO:0007669"/>
    <property type="project" value="UniProtKB-KW"/>
</dbReference>
<dbReference type="PANTHER" id="PTHR30004">
    <property type="entry name" value="4-HYDROXYTHREONINE-4-PHOSPHATE DEHYDROGENASE"/>
    <property type="match status" value="1"/>
</dbReference>
<protein>
    <submittedName>
        <fullName evidence="4">4-hydroxythreonine-4-phosphate dehydrogenase</fullName>
    </submittedName>
</protein>
<dbReference type="STRING" id="1548018.LS64_02485"/>
<dbReference type="EMBL" id="JRMP02000001">
    <property type="protein sequence ID" value="TLD96002.1"/>
    <property type="molecule type" value="Genomic_DNA"/>
</dbReference>
<keyword evidence="2" id="KW-0560">Oxidoreductase</keyword>
<name>A0A347VU37_9HELI</name>
<comment type="caution">
    <text evidence="4">The sequence shown here is derived from an EMBL/GenBank/DDBJ whole genome shotgun (WGS) entry which is preliminary data.</text>
</comment>
<evidence type="ECO:0000256" key="1">
    <source>
        <dbReference type="ARBA" id="ARBA00022723"/>
    </source>
</evidence>
<keyword evidence="1" id="KW-0479">Metal-binding</keyword>
<organism evidence="4 5">
    <name type="scientific">Helicobacter saguini</name>
    <dbReference type="NCBI Taxonomy" id="1548018"/>
    <lineage>
        <taxon>Bacteria</taxon>
        <taxon>Pseudomonadati</taxon>
        <taxon>Campylobacterota</taxon>
        <taxon>Epsilonproteobacteria</taxon>
        <taxon>Campylobacterales</taxon>
        <taxon>Helicobacteraceae</taxon>
        <taxon>Helicobacter</taxon>
    </lineage>
</organism>
<keyword evidence="3" id="KW-0520">NAD</keyword>
<keyword evidence="5" id="KW-1185">Reference proteome</keyword>